<evidence type="ECO:0000256" key="20">
    <source>
        <dbReference type="ARBA" id="ARBA00047899"/>
    </source>
</evidence>
<evidence type="ECO:0000256" key="1">
    <source>
        <dbReference type="ARBA" id="ARBA00004162"/>
    </source>
</evidence>
<proteinExistence type="inferred from homology"/>
<keyword evidence="10 23" id="KW-0812">Transmembrane</keyword>
<sequence length="990" mass="109816">MDSSDIVITLFLIFLSFPNSVFPLHEKPVPEADRQGLLAFKKGVIFDPENYLNNWNDTTHICQWNGVSCSNSSERVISLYLKNKSLQGTISPFLGNLSSLWQLDLSENSLHGSIPIELGLMTSLEEFSIRSNQIQNEVPQSFGLLKKLRYIDLSLNKLGGRLPHSLFHNCTSLEYIDLSENKFLGYIPSNVGNHLKYLETLFLYLNQLIGIIPTSLSNSSHLKELDLGSNFLTGALPSKIVQQMPLLEILNLSGNNLESNDGNTNLTPFLTTIANLTHLRELQLAENMLRGEFPSRISQFNNNLSLIHLEENFLHGSIPSYIANFSSLTLLNLSSNLLHGRIPSEISHLAKLERLFLSNNSLEGDIPSVLGDLRHLGLLDLSRNKLSGPIPSSLANLTLLRELYLHHNSLSDTIPSTLGGCISLDILDFSYNKLNGKIPAEVAGLRDIGIYFNLSNNLLSGELPTALSKMEMINAIDLSSNNFKGEIPPNLLNCEAAELINLSHNALQGSIPASLGNLLNLKILDLSHNSLSGQIPESFSESTSLVQINLSFNNLSGLLPRGRLFNSLRFESFQGNKHLCLQLTDFQSCLQNRESKLHSLKFLILVVTVLSTSVFFLTLFFGLIFKTIKGFTTRSSNKIRNNFTLSLTLPHPRVTYREILEATYGFEQSQLIGFGSSGYVYKGILRDNTVVAVKVLRFQPGSSTKIFDRECQMLKRIRHRNLMRIITACSLPDFKALVLPFMANGSLDSHLYPTSQSVGSPLDLSLIIRVNICSDVAEGLSYLHHHSPVKVIHRDLKPSNILLNNDMTAFVSDFGIARLVKTVEEVNLPNEDTSSSTINLVCGSIGYIAPEYGQGRSASTKGDVYSFGILLLEIITRKRPTNELFKEGMNLTQWVKNHYHGKLGEIIDQTLLIAASDQSSEVKNMWEVAIIELIELGLLCTQENPSTRPTMLDAADDLDRLKRFLAGDTTMTFIPSIGISLSSAIGGNTE</sequence>
<comment type="catalytic activity">
    <reaction evidence="21">
        <text>L-seryl-[protein] + ATP = O-phospho-L-seryl-[protein] + ADP + H(+)</text>
        <dbReference type="Rhea" id="RHEA:17989"/>
        <dbReference type="Rhea" id="RHEA-COMP:9863"/>
        <dbReference type="Rhea" id="RHEA-COMP:11604"/>
        <dbReference type="ChEBI" id="CHEBI:15378"/>
        <dbReference type="ChEBI" id="CHEBI:29999"/>
        <dbReference type="ChEBI" id="CHEBI:30616"/>
        <dbReference type="ChEBI" id="CHEBI:83421"/>
        <dbReference type="ChEBI" id="CHEBI:456216"/>
        <dbReference type="EC" id="2.7.11.1"/>
    </reaction>
</comment>
<keyword evidence="18" id="KW-0675">Receptor</keyword>
<keyword evidence="8" id="KW-0433">Leucine-rich repeat</keyword>
<evidence type="ECO:0000256" key="17">
    <source>
        <dbReference type="ARBA" id="ARBA00023136"/>
    </source>
</evidence>
<dbReference type="InterPro" id="IPR003591">
    <property type="entry name" value="Leu-rich_rpt_typical-subtyp"/>
</dbReference>
<evidence type="ECO:0000256" key="5">
    <source>
        <dbReference type="ARBA" id="ARBA00022475"/>
    </source>
</evidence>
<evidence type="ECO:0000256" key="23">
    <source>
        <dbReference type="SAM" id="Phobius"/>
    </source>
</evidence>
<dbReference type="Gramene" id="RZC73642">
    <property type="protein sequence ID" value="RZC73642"/>
    <property type="gene ID" value="C5167_049122"/>
</dbReference>
<dbReference type="OrthoDB" id="4062651at2759"/>
<dbReference type="Gene3D" id="3.80.10.10">
    <property type="entry name" value="Ribonuclease Inhibitor"/>
    <property type="match status" value="3"/>
</dbReference>
<evidence type="ECO:0000256" key="24">
    <source>
        <dbReference type="SAM" id="SignalP"/>
    </source>
</evidence>
<evidence type="ECO:0000256" key="16">
    <source>
        <dbReference type="ARBA" id="ARBA00022989"/>
    </source>
</evidence>
<feature type="domain" description="Protein kinase" evidence="25">
    <location>
        <begin position="666"/>
        <end position="965"/>
    </location>
</feature>
<dbReference type="PANTHER" id="PTHR45974:SF63">
    <property type="entry name" value="PROTEIN KINASE DOMAIN-CONTAINING PROTEIN"/>
    <property type="match status" value="1"/>
</dbReference>
<feature type="signal peptide" evidence="24">
    <location>
        <begin position="1"/>
        <end position="23"/>
    </location>
</feature>
<keyword evidence="6" id="KW-0723">Serine/threonine-protein kinase</keyword>
<dbReference type="FunFam" id="3.80.10.10:FF:000041">
    <property type="entry name" value="LRR receptor-like serine/threonine-protein kinase ERECTA"/>
    <property type="match status" value="1"/>
</dbReference>
<evidence type="ECO:0000256" key="12">
    <source>
        <dbReference type="ARBA" id="ARBA00022737"/>
    </source>
</evidence>
<dbReference type="FunFam" id="1.10.510.10:FF:000358">
    <property type="entry name" value="Putative leucine-rich repeat receptor-like serine/threonine-protein kinase"/>
    <property type="match status" value="1"/>
</dbReference>
<organism evidence="26 27">
    <name type="scientific">Papaver somniferum</name>
    <name type="common">Opium poppy</name>
    <dbReference type="NCBI Taxonomy" id="3469"/>
    <lineage>
        <taxon>Eukaryota</taxon>
        <taxon>Viridiplantae</taxon>
        <taxon>Streptophyta</taxon>
        <taxon>Embryophyta</taxon>
        <taxon>Tracheophyta</taxon>
        <taxon>Spermatophyta</taxon>
        <taxon>Magnoliopsida</taxon>
        <taxon>Ranunculales</taxon>
        <taxon>Papaveraceae</taxon>
        <taxon>Papaveroideae</taxon>
        <taxon>Papaver</taxon>
    </lineage>
</organism>
<dbReference type="Pfam" id="PF08263">
    <property type="entry name" value="LRRNT_2"/>
    <property type="match status" value="1"/>
</dbReference>
<evidence type="ECO:0000256" key="21">
    <source>
        <dbReference type="ARBA" id="ARBA00048679"/>
    </source>
</evidence>
<keyword evidence="27" id="KW-1185">Reference proteome</keyword>
<dbReference type="SMART" id="SM00220">
    <property type="entry name" value="S_TKc"/>
    <property type="match status" value="1"/>
</dbReference>
<keyword evidence="12" id="KW-0677">Repeat</keyword>
<evidence type="ECO:0000256" key="9">
    <source>
        <dbReference type="ARBA" id="ARBA00022679"/>
    </source>
</evidence>
<dbReference type="EMBL" id="CM010722">
    <property type="protein sequence ID" value="RZC73642.1"/>
    <property type="molecule type" value="Genomic_DNA"/>
</dbReference>
<keyword evidence="7" id="KW-0597">Phosphoprotein</keyword>
<dbReference type="InterPro" id="IPR017441">
    <property type="entry name" value="Protein_kinase_ATP_BS"/>
</dbReference>
<dbReference type="PANTHER" id="PTHR45974">
    <property type="entry name" value="RECEPTOR-LIKE PROTEIN 55"/>
    <property type="match status" value="1"/>
</dbReference>
<dbReference type="Pfam" id="PF00560">
    <property type="entry name" value="LRR_1"/>
    <property type="match status" value="6"/>
</dbReference>
<keyword evidence="16 23" id="KW-1133">Transmembrane helix</keyword>
<dbReference type="FunFam" id="3.80.10.10:FF:000095">
    <property type="entry name" value="LRR receptor-like serine/threonine-protein kinase GSO1"/>
    <property type="match status" value="1"/>
</dbReference>
<dbReference type="SUPFAM" id="SSF56112">
    <property type="entry name" value="Protein kinase-like (PK-like)"/>
    <property type="match status" value="1"/>
</dbReference>
<name>A0A4Y7KMM8_PAPSO</name>
<evidence type="ECO:0000256" key="18">
    <source>
        <dbReference type="ARBA" id="ARBA00023170"/>
    </source>
</evidence>
<keyword evidence="9" id="KW-0808">Transferase</keyword>
<comment type="subcellular location">
    <subcellularLocation>
        <location evidence="1">Cell membrane</location>
        <topology evidence="1">Single-pass membrane protein</topology>
    </subcellularLocation>
    <subcellularLocation>
        <location evidence="2">Membrane</location>
        <topology evidence="2">Single-pass type I membrane protein</topology>
    </subcellularLocation>
</comment>
<keyword evidence="14" id="KW-0418">Kinase</keyword>
<evidence type="ECO:0000256" key="14">
    <source>
        <dbReference type="ARBA" id="ARBA00022777"/>
    </source>
</evidence>
<keyword evidence="5" id="KW-1003">Cell membrane</keyword>
<evidence type="ECO:0000256" key="22">
    <source>
        <dbReference type="PROSITE-ProRule" id="PRU10141"/>
    </source>
</evidence>
<keyword evidence="15 22" id="KW-0067">ATP-binding</keyword>
<dbReference type="GO" id="GO:0005524">
    <property type="term" value="F:ATP binding"/>
    <property type="evidence" value="ECO:0007669"/>
    <property type="project" value="UniProtKB-UniRule"/>
</dbReference>
<evidence type="ECO:0000256" key="6">
    <source>
        <dbReference type="ARBA" id="ARBA00022527"/>
    </source>
</evidence>
<evidence type="ECO:0000313" key="27">
    <source>
        <dbReference type="Proteomes" id="UP000316621"/>
    </source>
</evidence>
<feature type="transmembrane region" description="Helical" evidence="23">
    <location>
        <begin position="602"/>
        <end position="625"/>
    </location>
</feature>
<dbReference type="PRINTS" id="PR00019">
    <property type="entry name" value="LEURICHRPT"/>
</dbReference>
<dbReference type="InterPro" id="IPR008271">
    <property type="entry name" value="Ser/Thr_kinase_AS"/>
</dbReference>
<dbReference type="EC" id="2.7.11.1" evidence="4"/>
<comment type="catalytic activity">
    <reaction evidence="20">
        <text>L-threonyl-[protein] + ATP = O-phospho-L-threonyl-[protein] + ADP + H(+)</text>
        <dbReference type="Rhea" id="RHEA:46608"/>
        <dbReference type="Rhea" id="RHEA-COMP:11060"/>
        <dbReference type="Rhea" id="RHEA-COMP:11605"/>
        <dbReference type="ChEBI" id="CHEBI:15378"/>
        <dbReference type="ChEBI" id="CHEBI:30013"/>
        <dbReference type="ChEBI" id="CHEBI:30616"/>
        <dbReference type="ChEBI" id="CHEBI:61977"/>
        <dbReference type="ChEBI" id="CHEBI:456216"/>
        <dbReference type="EC" id="2.7.11.1"/>
    </reaction>
</comment>
<protein>
    <recommendedName>
        <fullName evidence="4">non-specific serine/threonine protein kinase</fullName>
        <ecNumber evidence="4">2.7.11.1</ecNumber>
    </recommendedName>
</protein>
<evidence type="ECO:0000256" key="15">
    <source>
        <dbReference type="ARBA" id="ARBA00022840"/>
    </source>
</evidence>
<dbReference type="CDD" id="cd14066">
    <property type="entry name" value="STKc_IRAK"/>
    <property type="match status" value="1"/>
</dbReference>
<dbReference type="PROSITE" id="PS00107">
    <property type="entry name" value="PROTEIN_KINASE_ATP"/>
    <property type="match status" value="1"/>
</dbReference>
<dbReference type="Proteomes" id="UP000316621">
    <property type="component" value="Chromosome 8"/>
</dbReference>
<dbReference type="PROSITE" id="PS51450">
    <property type="entry name" value="LRR"/>
    <property type="match status" value="2"/>
</dbReference>
<dbReference type="InterPro" id="IPR000719">
    <property type="entry name" value="Prot_kinase_dom"/>
</dbReference>
<dbReference type="SMART" id="SM00365">
    <property type="entry name" value="LRR_SD22"/>
    <property type="match status" value="4"/>
</dbReference>
<dbReference type="FunFam" id="3.80.10.10:FF:000101">
    <property type="entry name" value="LRR receptor-like serine/threonine-protein kinase ERECTA"/>
    <property type="match status" value="1"/>
</dbReference>
<evidence type="ECO:0000256" key="10">
    <source>
        <dbReference type="ARBA" id="ARBA00022692"/>
    </source>
</evidence>
<evidence type="ECO:0000259" key="25">
    <source>
        <dbReference type="PROSITE" id="PS50011"/>
    </source>
</evidence>
<dbReference type="PROSITE" id="PS00108">
    <property type="entry name" value="PROTEIN_KINASE_ST"/>
    <property type="match status" value="1"/>
</dbReference>
<evidence type="ECO:0000256" key="7">
    <source>
        <dbReference type="ARBA" id="ARBA00022553"/>
    </source>
</evidence>
<accession>A0A4Y7KMM8</accession>
<dbReference type="InterPro" id="IPR001611">
    <property type="entry name" value="Leu-rich_rpt"/>
</dbReference>
<dbReference type="InterPro" id="IPR013210">
    <property type="entry name" value="LRR_N_plant-typ"/>
</dbReference>
<dbReference type="Gene3D" id="3.30.200.20">
    <property type="entry name" value="Phosphorylase Kinase, domain 1"/>
    <property type="match status" value="1"/>
</dbReference>
<dbReference type="PROSITE" id="PS50011">
    <property type="entry name" value="PROTEIN_KINASE_DOM"/>
    <property type="match status" value="1"/>
</dbReference>
<dbReference type="Pfam" id="PF13855">
    <property type="entry name" value="LRR_8"/>
    <property type="match status" value="2"/>
</dbReference>
<dbReference type="Pfam" id="PF00069">
    <property type="entry name" value="Pkinase"/>
    <property type="match status" value="1"/>
</dbReference>
<dbReference type="GO" id="GO:0004674">
    <property type="term" value="F:protein serine/threonine kinase activity"/>
    <property type="evidence" value="ECO:0007669"/>
    <property type="project" value="UniProtKB-KW"/>
</dbReference>
<dbReference type="SUPFAM" id="SSF52058">
    <property type="entry name" value="L domain-like"/>
    <property type="match status" value="2"/>
</dbReference>
<dbReference type="GO" id="GO:0005886">
    <property type="term" value="C:plasma membrane"/>
    <property type="evidence" value="ECO:0007669"/>
    <property type="project" value="UniProtKB-SubCell"/>
</dbReference>
<dbReference type="STRING" id="3469.A0A4Y7KMM8"/>
<feature type="binding site" evidence="22">
    <location>
        <position position="694"/>
    </location>
    <ligand>
        <name>ATP</name>
        <dbReference type="ChEBI" id="CHEBI:30616"/>
    </ligand>
</feature>
<dbReference type="InterPro" id="IPR032675">
    <property type="entry name" value="LRR_dom_sf"/>
</dbReference>
<evidence type="ECO:0000256" key="4">
    <source>
        <dbReference type="ARBA" id="ARBA00012513"/>
    </source>
</evidence>
<dbReference type="AlphaFoldDB" id="A0A4Y7KMM8"/>
<keyword evidence="19" id="KW-0325">Glycoprotein</keyword>
<evidence type="ECO:0000313" key="26">
    <source>
        <dbReference type="EMBL" id="RZC73642.1"/>
    </source>
</evidence>
<evidence type="ECO:0000256" key="8">
    <source>
        <dbReference type="ARBA" id="ARBA00022614"/>
    </source>
</evidence>
<keyword evidence="13 22" id="KW-0547">Nucleotide-binding</keyword>
<dbReference type="Gene3D" id="1.10.510.10">
    <property type="entry name" value="Transferase(Phosphotransferase) domain 1"/>
    <property type="match status" value="1"/>
</dbReference>
<dbReference type="OMA" id="ESHLYPQ"/>
<evidence type="ECO:0000256" key="3">
    <source>
        <dbReference type="ARBA" id="ARBA00008684"/>
    </source>
</evidence>
<feature type="chain" id="PRO_5021455746" description="non-specific serine/threonine protein kinase" evidence="24">
    <location>
        <begin position="24"/>
        <end position="990"/>
    </location>
</feature>
<keyword evidence="11 24" id="KW-0732">Signal</keyword>
<dbReference type="SMART" id="SM00369">
    <property type="entry name" value="LRR_TYP"/>
    <property type="match status" value="8"/>
</dbReference>
<gene>
    <name evidence="26" type="ORF">C5167_049122</name>
</gene>
<evidence type="ECO:0000256" key="2">
    <source>
        <dbReference type="ARBA" id="ARBA00004479"/>
    </source>
</evidence>
<dbReference type="InterPro" id="IPR011009">
    <property type="entry name" value="Kinase-like_dom_sf"/>
</dbReference>
<evidence type="ECO:0000256" key="11">
    <source>
        <dbReference type="ARBA" id="ARBA00022729"/>
    </source>
</evidence>
<evidence type="ECO:0000256" key="19">
    <source>
        <dbReference type="ARBA" id="ARBA00023180"/>
    </source>
</evidence>
<evidence type="ECO:0000256" key="13">
    <source>
        <dbReference type="ARBA" id="ARBA00022741"/>
    </source>
</evidence>
<comment type="similarity">
    <text evidence="3">Belongs to the protein kinase superfamily. Ser/Thr protein kinase family.</text>
</comment>
<reference evidence="26 27" key="1">
    <citation type="journal article" date="2018" name="Science">
        <title>The opium poppy genome and morphinan production.</title>
        <authorList>
            <person name="Guo L."/>
            <person name="Winzer T."/>
            <person name="Yang X."/>
            <person name="Li Y."/>
            <person name="Ning Z."/>
            <person name="He Z."/>
            <person name="Teodor R."/>
            <person name="Lu Y."/>
            <person name="Bowser T.A."/>
            <person name="Graham I.A."/>
            <person name="Ye K."/>
        </authorList>
    </citation>
    <scope>NUCLEOTIDE SEQUENCE [LARGE SCALE GENOMIC DNA]</scope>
    <source>
        <strain evidence="27">cv. HN1</strain>
        <tissue evidence="26">Leaves</tissue>
    </source>
</reference>
<keyword evidence="17 23" id="KW-0472">Membrane</keyword>